<keyword evidence="1" id="KW-0732">Signal</keyword>
<evidence type="ECO:0000256" key="1">
    <source>
        <dbReference type="SAM" id="SignalP"/>
    </source>
</evidence>
<dbReference type="AlphaFoldDB" id="A0A4P5P4M6"/>
<dbReference type="SUPFAM" id="SSF82171">
    <property type="entry name" value="DPP6 N-terminal domain-like"/>
    <property type="match status" value="1"/>
</dbReference>
<evidence type="ECO:0000313" key="2">
    <source>
        <dbReference type="EMBL" id="GCE85086.1"/>
    </source>
</evidence>
<sequence length="628" mass="69935">MHRICNVQKTGEAFMNRRNMLKMLGATLLLPAGAMAAPRPKGVMLMNRIGPSASQLYLANADGSDERPFLPGNGLDYHASFAPDGQSVLFTSERNGLGQADIFRARLDGTDVMPLIRHPSVDDTGVLSPDGTRLAFVSTRDGYRANIWVMDLRTGRVRNLTGAARVQGDRQGPDCFFRPAWSPDGRWLAFSSDRNTQWRGHDNGRGWEHTQELSIYIIGVDGRGFRRIATRPDYCLGSPKWSPDGRRVVFYEMLTESTWGARRPEGVASVVSQIVSVDITSGERVQHTSGPGLKVFPQFVTAEIIGYHRKGGPDEGLAYTTGIASVHRTLRSPAWSPDGRTVIYEKVSFRPFTQNRQLYSWDPQRDYRHTDVFPGLSCDGRLVLTEKALNSSIATMNPDGSDRKRIFDVSRTALNPTQVGHGMAGAFAPAWSPDGQWIAFGLGQWFQARRTGKATVMRMRRDGSAVEPLTDGTIHSGFPSYSADGRQVVYRVWGENNMGLRILDLQTRQTRVLTTAYDNLPGWSPDGSRIVFTRRVDDENYDIFTIRPDGTGLKRLTTSGANDGHAVWTADGRIMWSSGMYGFRDEAALYDNTFQPYGQIFIMNADGSHKRILTDSLWEDSMPLYVPA</sequence>
<evidence type="ECO:0000313" key="3">
    <source>
        <dbReference type="Proteomes" id="UP000315095"/>
    </source>
</evidence>
<dbReference type="Pfam" id="PF07676">
    <property type="entry name" value="PD40"/>
    <property type="match status" value="8"/>
</dbReference>
<reference evidence="3" key="1">
    <citation type="submission" date="2017-01" db="EMBL/GenBank/DDBJ databases">
        <title>Komagataeibacter sp. MSKU9 whole genome sequencing project.</title>
        <authorList>
            <person name="Matsutani M."/>
            <person name="Naloka K."/>
            <person name="Theeragool G."/>
            <person name="Yakushi T."/>
            <person name="Matsushita K."/>
        </authorList>
    </citation>
    <scope>NUCLEOTIDE SEQUENCE [LARGE SCALE GENOMIC DNA]</scope>
    <source>
        <strain evidence="3">MSKU9</strain>
    </source>
</reference>
<dbReference type="Proteomes" id="UP000315095">
    <property type="component" value="Unassembled WGS sequence"/>
</dbReference>
<keyword evidence="3" id="KW-1185">Reference proteome</keyword>
<comment type="caution">
    <text evidence="2">The sequence shown here is derived from an EMBL/GenBank/DDBJ whole genome shotgun (WGS) entry which is preliminary data.</text>
</comment>
<proteinExistence type="predicted"/>
<dbReference type="InterPro" id="IPR011659">
    <property type="entry name" value="WD40"/>
</dbReference>
<feature type="signal peptide" evidence="1">
    <location>
        <begin position="1"/>
        <end position="36"/>
    </location>
</feature>
<protein>
    <recommendedName>
        <fullName evidence="4">TolB protein</fullName>
    </recommendedName>
</protein>
<dbReference type="PANTHER" id="PTHR32161:SF8">
    <property type="entry name" value="DPP6 N-TERMINAL DOMAIN-LIKE PROTEIN"/>
    <property type="match status" value="1"/>
</dbReference>
<feature type="chain" id="PRO_5021014523" description="TolB protein" evidence="1">
    <location>
        <begin position="37"/>
        <end position="628"/>
    </location>
</feature>
<dbReference type="Gene3D" id="2.120.10.30">
    <property type="entry name" value="TolB, C-terminal domain"/>
    <property type="match status" value="3"/>
</dbReference>
<accession>A0A4P5P4M6</accession>
<dbReference type="PANTHER" id="PTHR32161">
    <property type="entry name" value="DPP6 N-TERMINAL DOMAIN-LIKE PROTEIN"/>
    <property type="match status" value="1"/>
</dbReference>
<evidence type="ECO:0008006" key="4">
    <source>
        <dbReference type="Google" id="ProtNLM"/>
    </source>
</evidence>
<organism evidence="2 3">
    <name type="scientific">Komagataeibacter diospyri</name>
    <dbReference type="NCBI Taxonomy" id="1932662"/>
    <lineage>
        <taxon>Bacteria</taxon>
        <taxon>Pseudomonadati</taxon>
        <taxon>Pseudomonadota</taxon>
        <taxon>Alphaproteobacteria</taxon>
        <taxon>Acetobacterales</taxon>
        <taxon>Acetobacteraceae</taxon>
        <taxon>Komagataeibacter</taxon>
    </lineage>
</organism>
<name>A0A4P5P4M6_9PROT</name>
<dbReference type="InterPro" id="IPR011042">
    <property type="entry name" value="6-blade_b-propeller_TolB-like"/>
</dbReference>
<dbReference type="EMBL" id="BDLU01000070">
    <property type="protein sequence ID" value="GCE85086.1"/>
    <property type="molecule type" value="Genomic_DNA"/>
</dbReference>
<gene>
    <name evidence="2" type="ORF">MSKU9_3227</name>
</gene>